<evidence type="ECO:0000313" key="3">
    <source>
        <dbReference type="EMBL" id="MCB7385896.1"/>
    </source>
</evidence>
<evidence type="ECO:0000313" key="4">
    <source>
        <dbReference type="Proteomes" id="UP001299546"/>
    </source>
</evidence>
<keyword evidence="2" id="KW-0472">Membrane</keyword>
<feature type="compositionally biased region" description="Low complexity" evidence="1">
    <location>
        <begin position="91"/>
        <end position="105"/>
    </location>
</feature>
<evidence type="ECO:0000256" key="1">
    <source>
        <dbReference type="SAM" id="MobiDB-lite"/>
    </source>
</evidence>
<comment type="caution">
    <text evidence="3">The sequence shown here is derived from an EMBL/GenBank/DDBJ whole genome shotgun (WGS) entry which is preliminary data.</text>
</comment>
<feature type="compositionally biased region" description="Polar residues" evidence="1">
    <location>
        <begin position="1"/>
        <end position="11"/>
    </location>
</feature>
<keyword evidence="2" id="KW-1133">Transmembrane helix</keyword>
<dbReference type="Proteomes" id="UP001299546">
    <property type="component" value="Unassembled WGS sequence"/>
</dbReference>
<protein>
    <submittedName>
        <fullName evidence="3">Uncharacterized protein</fullName>
    </submittedName>
</protein>
<gene>
    <name evidence="3" type="ORF">LIZ65_01235</name>
</gene>
<accession>A0ABS8DBV9</accession>
<keyword evidence="4" id="KW-1185">Reference proteome</keyword>
<proteinExistence type="predicted"/>
<organism evidence="3 4">
    <name type="scientific">Bariatricus massiliensis</name>
    <dbReference type="NCBI Taxonomy" id="1745713"/>
    <lineage>
        <taxon>Bacteria</taxon>
        <taxon>Bacillati</taxon>
        <taxon>Bacillota</taxon>
        <taxon>Clostridia</taxon>
        <taxon>Lachnospirales</taxon>
        <taxon>Lachnospiraceae</taxon>
        <taxon>Bariatricus</taxon>
    </lineage>
</organism>
<sequence length="206" mass="22709">MDNNYENNTPDTVEDVKPETTYTDPNAGATYTYGSVPKPNDNAEKEDPAQAEEKAYAAGNSEADSASADAGYRQPEERSAQTGTGYYQPGQNYSQPNNGYQQNYQHNNYSANYNSGYNNNYQNIQADGMDTSPLSMGEWLLTLLAALIPCAGLILYCIWAFGKTGNIHRRNFCRASLILQAISIVLSIVFVIFIAVAGVSSYSYYY</sequence>
<feature type="transmembrane region" description="Helical" evidence="2">
    <location>
        <begin position="182"/>
        <end position="205"/>
    </location>
</feature>
<evidence type="ECO:0000256" key="2">
    <source>
        <dbReference type="SAM" id="Phobius"/>
    </source>
</evidence>
<reference evidence="3 4" key="1">
    <citation type="submission" date="2021-10" db="EMBL/GenBank/DDBJ databases">
        <title>Collection of gut derived symbiotic bacterial strains cultured from healthy donors.</title>
        <authorList>
            <person name="Lin H."/>
            <person name="Littmann E."/>
            <person name="Kohout C."/>
            <person name="Pamer E.G."/>
        </authorList>
    </citation>
    <scope>NUCLEOTIDE SEQUENCE [LARGE SCALE GENOMIC DNA]</scope>
    <source>
        <strain evidence="3 4">DFI.1.165</strain>
    </source>
</reference>
<keyword evidence="2" id="KW-0812">Transmembrane</keyword>
<dbReference type="EMBL" id="JAJCIS010000001">
    <property type="protein sequence ID" value="MCB7385896.1"/>
    <property type="molecule type" value="Genomic_DNA"/>
</dbReference>
<name>A0ABS8DBV9_9FIRM</name>
<dbReference type="RefSeq" id="WP_227183196.1">
    <property type="nucleotide sequence ID" value="NZ_JAJCIQ010000001.1"/>
</dbReference>
<feature type="compositionally biased region" description="Basic and acidic residues" evidence="1">
    <location>
        <begin position="41"/>
        <end position="55"/>
    </location>
</feature>
<feature type="transmembrane region" description="Helical" evidence="2">
    <location>
        <begin position="139"/>
        <end position="161"/>
    </location>
</feature>
<feature type="region of interest" description="Disordered" evidence="1">
    <location>
        <begin position="1"/>
        <end position="105"/>
    </location>
</feature>